<dbReference type="EMBL" id="CATZAR010000021">
    <property type="protein sequence ID" value="CAJ0806379.1"/>
    <property type="molecule type" value="Genomic_DNA"/>
</dbReference>
<comment type="caution">
    <text evidence="1">The sequence shown here is derived from an EMBL/GenBank/DDBJ whole genome shotgun (WGS) entry which is preliminary data.</text>
</comment>
<keyword evidence="2" id="KW-1185">Reference proteome</keyword>
<evidence type="ECO:0000313" key="1">
    <source>
        <dbReference type="EMBL" id="CAJ0806379.1"/>
    </source>
</evidence>
<dbReference type="Proteomes" id="UP001189773">
    <property type="component" value="Unassembled WGS sequence"/>
</dbReference>
<organism evidence="1 2">
    <name type="scientific">Ralstonia thomasii</name>
    <dbReference type="NCBI Taxonomy" id="3058596"/>
    <lineage>
        <taxon>Bacteria</taxon>
        <taxon>Pseudomonadati</taxon>
        <taxon>Pseudomonadota</taxon>
        <taxon>Betaproteobacteria</taxon>
        <taxon>Burkholderiales</taxon>
        <taxon>Burkholderiaceae</taxon>
        <taxon>Ralstonia</taxon>
    </lineage>
</organism>
<evidence type="ECO:0000313" key="2">
    <source>
        <dbReference type="Proteomes" id="UP001189773"/>
    </source>
</evidence>
<protein>
    <submittedName>
        <fullName evidence="1">Uncharacterized protein</fullName>
    </submittedName>
</protein>
<gene>
    <name evidence="1" type="ORF">LMG18095_04433</name>
</gene>
<proteinExistence type="predicted"/>
<accession>A0ABM9JWY7</accession>
<sequence>MNYPPVRIAKAGSFIFDPNGVLSLQGWTFDMCGRATPEGVHPFVYWRDDLIIAAWAHLNDYIECKLGITVVKASDEPVNLASVDLEISAQQVAEALIKRAKEA</sequence>
<reference evidence="1 2" key="1">
    <citation type="submission" date="2023-07" db="EMBL/GenBank/DDBJ databases">
        <authorList>
            <person name="Peeters C."/>
        </authorList>
    </citation>
    <scope>NUCLEOTIDE SEQUENCE [LARGE SCALE GENOMIC DNA]</scope>
    <source>
        <strain evidence="1 2">LMG 18095</strain>
    </source>
</reference>
<name>A0ABM9JWY7_9RALS</name>
<dbReference type="RefSeq" id="WP_012436130.1">
    <property type="nucleotide sequence ID" value="NZ_CATWDO010000003.1"/>
</dbReference>